<name>A0A9P8S1I6_9EUKA</name>
<accession>A0A9P8S1I6</accession>
<gene>
    <name evidence="1" type="ORF">SS50377_20373</name>
</gene>
<dbReference type="EMBL" id="AUWU02000001">
    <property type="protein sequence ID" value="KAH0577025.1"/>
    <property type="molecule type" value="Genomic_DNA"/>
</dbReference>
<sequence length="169" mass="19418">MKMNMDKKPLYGDLQIPHFRIQQILSQRTSGAKPAKDSTVKYNNFISAFQSSKNTRQWKSALRDIQPVQEIKLITQFTFKFHEDDLLPAIATDFSKTFQADDLSNDTYFGNIETHKIFIYKIQQEIGRCKALVKQVQEIDDFADVLGIKITKLGSDLRTQNVSASKKPK</sequence>
<evidence type="ECO:0000313" key="1">
    <source>
        <dbReference type="EMBL" id="KAH0577025.1"/>
    </source>
</evidence>
<proteinExistence type="predicted"/>
<keyword evidence="2" id="KW-1185">Reference proteome</keyword>
<dbReference type="KEGG" id="ssao:94294396"/>
<dbReference type="GeneID" id="94294396"/>
<dbReference type="RefSeq" id="XP_067767798.1">
    <property type="nucleotide sequence ID" value="XM_067904316.1"/>
</dbReference>
<comment type="caution">
    <text evidence="1">The sequence shown here is derived from an EMBL/GenBank/DDBJ whole genome shotgun (WGS) entry which is preliminary data.</text>
</comment>
<dbReference type="AlphaFoldDB" id="A0A9P8S1I6"/>
<evidence type="ECO:0000313" key="2">
    <source>
        <dbReference type="Proteomes" id="UP000018208"/>
    </source>
</evidence>
<protein>
    <submittedName>
        <fullName evidence="1">Uncharacterized protein</fullName>
    </submittedName>
</protein>
<reference evidence="1 2" key="1">
    <citation type="journal article" date="2014" name="PLoS Genet.">
        <title>The Genome of Spironucleus salmonicida Highlights a Fish Pathogen Adapted to Fluctuating Environments.</title>
        <authorList>
            <person name="Xu F."/>
            <person name="Jerlstrom-Hultqvist J."/>
            <person name="Einarsson E."/>
            <person name="Astvaldsson A."/>
            <person name="Svard S.G."/>
            <person name="Andersson J.O."/>
        </authorList>
    </citation>
    <scope>NUCLEOTIDE SEQUENCE [LARGE SCALE GENOMIC DNA]</scope>
    <source>
        <strain evidence="1 2">ATCC 50377</strain>
    </source>
</reference>
<organism evidence="1 2">
    <name type="scientific">Spironucleus salmonicida</name>
    <dbReference type="NCBI Taxonomy" id="348837"/>
    <lineage>
        <taxon>Eukaryota</taxon>
        <taxon>Metamonada</taxon>
        <taxon>Diplomonadida</taxon>
        <taxon>Hexamitidae</taxon>
        <taxon>Hexamitinae</taxon>
        <taxon>Spironucleus</taxon>
    </lineage>
</organism>
<dbReference type="Proteomes" id="UP000018208">
    <property type="component" value="Unassembled WGS sequence"/>
</dbReference>